<name>A0A0F9DLU2_9ZZZZ</name>
<proteinExistence type="predicted"/>
<protein>
    <submittedName>
        <fullName evidence="2">Uncharacterized protein</fullName>
    </submittedName>
</protein>
<dbReference type="AlphaFoldDB" id="A0A0F9DLU2"/>
<gene>
    <name evidence="2" type="ORF">LCGC14_2530780</name>
</gene>
<evidence type="ECO:0000256" key="1">
    <source>
        <dbReference type="SAM" id="Phobius"/>
    </source>
</evidence>
<keyword evidence="1" id="KW-0472">Membrane</keyword>
<keyword evidence="1" id="KW-1133">Transmembrane helix</keyword>
<keyword evidence="1" id="KW-0812">Transmembrane</keyword>
<evidence type="ECO:0000313" key="2">
    <source>
        <dbReference type="EMBL" id="KKL12938.1"/>
    </source>
</evidence>
<organism evidence="2">
    <name type="scientific">marine sediment metagenome</name>
    <dbReference type="NCBI Taxonomy" id="412755"/>
    <lineage>
        <taxon>unclassified sequences</taxon>
        <taxon>metagenomes</taxon>
        <taxon>ecological metagenomes</taxon>
    </lineage>
</organism>
<feature type="non-terminal residue" evidence="2">
    <location>
        <position position="68"/>
    </location>
</feature>
<accession>A0A0F9DLU2</accession>
<comment type="caution">
    <text evidence="2">The sequence shown here is derived from an EMBL/GenBank/DDBJ whole genome shotgun (WGS) entry which is preliminary data.</text>
</comment>
<dbReference type="EMBL" id="LAZR01041063">
    <property type="protein sequence ID" value="KKL12938.1"/>
    <property type="molecule type" value="Genomic_DNA"/>
</dbReference>
<sequence length="68" mass="7754">MFTPRKIADNYREIISSIGFYPSMMSIGFLLFAVLSMSIEYTDIVQEIKKFLAVVLVDSEENARTILS</sequence>
<feature type="transmembrane region" description="Helical" evidence="1">
    <location>
        <begin position="20"/>
        <end position="41"/>
    </location>
</feature>
<reference evidence="2" key="1">
    <citation type="journal article" date="2015" name="Nature">
        <title>Complex archaea that bridge the gap between prokaryotes and eukaryotes.</title>
        <authorList>
            <person name="Spang A."/>
            <person name="Saw J.H."/>
            <person name="Jorgensen S.L."/>
            <person name="Zaremba-Niedzwiedzka K."/>
            <person name="Martijn J."/>
            <person name="Lind A.E."/>
            <person name="van Eijk R."/>
            <person name="Schleper C."/>
            <person name="Guy L."/>
            <person name="Ettema T.J."/>
        </authorList>
    </citation>
    <scope>NUCLEOTIDE SEQUENCE</scope>
</reference>